<dbReference type="EMBL" id="CP049869">
    <property type="protein sequence ID" value="QIK78659.1"/>
    <property type="molecule type" value="Genomic_DNA"/>
</dbReference>
<dbReference type="RefSeq" id="WP_166411052.1">
    <property type="nucleotide sequence ID" value="NZ_CP049869.1"/>
</dbReference>
<name>A0A6G7YPJ3_9SPHN</name>
<evidence type="ECO:0000256" key="2">
    <source>
        <dbReference type="SAM" id="SignalP"/>
    </source>
</evidence>
<keyword evidence="2" id="KW-0732">Signal</keyword>
<feature type="signal peptide" evidence="2">
    <location>
        <begin position="1"/>
        <end position="20"/>
    </location>
</feature>
<dbReference type="Proteomes" id="UP000503222">
    <property type="component" value="Chromosome"/>
</dbReference>
<dbReference type="KEGG" id="spii:G7077_06865"/>
<feature type="chain" id="PRO_5026120561" evidence="2">
    <location>
        <begin position="21"/>
        <end position="182"/>
    </location>
</feature>
<feature type="region of interest" description="Disordered" evidence="1">
    <location>
        <begin position="23"/>
        <end position="44"/>
    </location>
</feature>
<dbReference type="AlphaFoldDB" id="A0A6G7YPJ3"/>
<evidence type="ECO:0000313" key="3">
    <source>
        <dbReference type="EMBL" id="QIK78659.1"/>
    </source>
</evidence>
<evidence type="ECO:0000313" key="4">
    <source>
        <dbReference type="Proteomes" id="UP000503222"/>
    </source>
</evidence>
<gene>
    <name evidence="3" type="ORF">G7077_06865</name>
</gene>
<protein>
    <submittedName>
        <fullName evidence="3">Uncharacterized protein</fullName>
    </submittedName>
</protein>
<accession>A0A6G7YPJ3</accession>
<reference evidence="3 4" key="1">
    <citation type="submission" date="2020-03" db="EMBL/GenBank/DDBJ databases">
        <title>Sphingomonas sp. nov., isolated from fish.</title>
        <authorList>
            <person name="Hyun D.-W."/>
            <person name="Bae J.-W."/>
        </authorList>
    </citation>
    <scope>NUCLEOTIDE SEQUENCE [LARGE SCALE GENOMIC DNA]</scope>
    <source>
        <strain evidence="3 4">HDW15B</strain>
    </source>
</reference>
<evidence type="ECO:0000256" key="1">
    <source>
        <dbReference type="SAM" id="MobiDB-lite"/>
    </source>
</evidence>
<organism evidence="3 4">
    <name type="scientific">Sphingomonas piscis</name>
    <dbReference type="NCBI Taxonomy" id="2714943"/>
    <lineage>
        <taxon>Bacteria</taxon>
        <taxon>Pseudomonadati</taxon>
        <taxon>Pseudomonadota</taxon>
        <taxon>Alphaproteobacteria</taxon>
        <taxon>Sphingomonadales</taxon>
        <taxon>Sphingomonadaceae</taxon>
        <taxon>Sphingomonas</taxon>
    </lineage>
</organism>
<sequence>MMPGRSFAVLAMFTALPLAACGGSDQPSSNQAAEPDTSAAGGVTREAVVREETPVTPIAPAAAIQSQPGPDGSQVDLIKLAVTGDILTATFRCSSQDKINTEAFRVDGISIIDDATSQRISILKDNAGDWLASSVSGNSMMVSCEVKPGIFWAKFPAPPATSKTVSINLPNTAPFDGVPVTR</sequence>
<proteinExistence type="predicted"/>
<keyword evidence="4" id="KW-1185">Reference proteome</keyword>